<evidence type="ECO:0000259" key="2">
    <source>
        <dbReference type="PROSITE" id="PS50280"/>
    </source>
</evidence>
<dbReference type="GO" id="GO:0005634">
    <property type="term" value="C:nucleus"/>
    <property type="evidence" value="ECO:0007669"/>
    <property type="project" value="TreeGrafter"/>
</dbReference>
<name>A0A9Q0N3C9_9DIPT</name>
<dbReference type="Proteomes" id="UP001151699">
    <property type="component" value="Chromosome B"/>
</dbReference>
<gene>
    <name evidence="3" type="ORF">Bhyg_07783</name>
</gene>
<feature type="transmembrane region" description="Helical" evidence="1">
    <location>
        <begin position="59"/>
        <end position="81"/>
    </location>
</feature>
<dbReference type="SUPFAM" id="SSF82199">
    <property type="entry name" value="SET domain"/>
    <property type="match status" value="1"/>
</dbReference>
<evidence type="ECO:0000313" key="4">
    <source>
        <dbReference type="Proteomes" id="UP001151699"/>
    </source>
</evidence>
<dbReference type="Gene3D" id="2.170.270.10">
    <property type="entry name" value="SET domain"/>
    <property type="match status" value="1"/>
</dbReference>
<organism evidence="3 4">
    <name type="scientific">Pseudolycoriella hygida</name>
    <dbReference type="NCBI Taxonomy" id="35572"/>
    <lineage>
        <taxon>Eukaryota</taxon>
        <taxon>Metazoa</taxon>
        <taxon>Ecdysozoa</taxon>
        <taxon>Arthropoda</taxon>
        <taxon>Hexapoda</taxon>
        <taxon>Insecta</taxon>
        <taxon>Pterygota</taxon>
        <taxon>Neoptera</taxon>
        <taxon>Endopterygota</taxon>
        <taxon>Diptera</taxon>
        <taxon>Nematocera</taxon>
        <taxon>Sciaroidea</taxon>
        <taxon>Sciaridae</taxon>
        <taxon>Pseudolycoriella</taxon>
    </lineage>
</organism>
<dbReference type="CDD" id="cd20071">
    <property type="entry name" value="SET_SMYD"/>
    <property type="match status" value="1"/>
</dbReference>
<reference evidence="3" key="1">
    <citation type="submission" date="2022-07" db="EMBL/GenBank/DDBJ databases">
        <authorList>
            <person name="Trinca V."/>
            <person name="Uliana J.V.C."/>
            <person name="Torres T.T."/>
            <person name="Ward R.J."/>
            <person name="Monesi N."/>
        </authorList>
    </citation>
    <scope>NUCLEOTIDE SEQUENCE</scope>
    <source>
        <strain evidence="3">HSMRA1968</strain>
        <tissue evidence="3">Whole embryos</tissue>
    </source>
</reference>
<sequence>MGRVVEASLTKMTLVIYANKKMAWEEPSIPEPLAPVDDAEEPQEEPVAKRTRRALKKGLGTINNITLALIAIFAIIFGVGASECTYKSLQVNPGLHFEASGYKRQLENVVKLLANQTSIQELTSDIMRRQEEGIGKQIQFLKDQLQQQSNEEDANAMFMFTTFQLTALVNNQLSFQKSIIEMTTDVYHGKVSPKIIAPSMFKQQLQLIQQNIPNDIVVPSDDSIDELAHLYQVIDATVKMTDYNLIIKMTLPLVNRDEFNLYRVIKIPFKHLNATKIQPVVHVNENELSCEMAILLHEFKKTSPKFMLKTINIQQSWEKLHETNAYLFFVKIVTTVSIICTEQNNACTVTGTGVMSIGQKCIMKSGNLELAAENEYESQQQLIIHPSIDIAKHIETSTKTPRMMEMPSYNISNDLDELQKMVRTQPKILMNPGPVNVHHIHHYVVIYLGIMFMAILEKKRFLFHSIIHHGLILQANAFQRESGDGFEMKLNLLASYINHSCIPNAIVLNKHSTTVVKSILPIKQGEQLFISYVDHDDLEEQTAVNEKLLTASDAIVTSARIEKDISRFRERFDLDLSADLKQRAKDYLLCYPGRTWSKESKIVSNYLSEIFQMELKCSQSVEKIKCQIQERIVLCSMFHYRRLDDWS</sequence>
<keyword evidence="1" id="KW-0812">Transmembrane</keyword>
<dbReference type="InterPro" id="IPR001214">
    <property type="entry name" value="SET_dom"/>
</dbReference>
<protein>
    <recommendedName>
        <fullName evidence="2">SET domain-containing protein</fullName>
    </recommendedName>
</protein>
<evidence type="ECO:0000256" key="1">
    <source>
        <dbReference type="SAM" id="Phobius"/>
    </source>
</evidence>
<dbReference type="Gene3D" id="1.10.220.160">
    <property type="match status" value="1"/>
</dbReference>
<dbReference type="OrthoDB" id="7756649at2759"/>
<comment type="caution">
    <text evidence="3">The sequence shown here is derived from an EMBL/GenBank/DDBJ whole genome shotgun (WGS) entry which is preliminary data.</text>
</comment>
<evidence type="ECO:0000313" key="3">
    <source>
        <dbReference type="EMBL" id="KAJ6642829.1"/>
    </source>
</evidence>
<dbReference type="AlphaFoldDB" id="A0A9Q0N3C9"/>
<feature type="domain" description="SET" evidence="2">
    <location>
        <begin position="334"/>
        <end position="533"/>
    </location>
</feature>
<dbReference type="GO" id="GO:0008276">
    <property type="term" value="F:protein methyltransferase activity"/>
    <property type="evidence" value="ECO:0007669"/>
    <property type="project" value="UniProtKB-ARBA"/>
</dbReference>
<dbReference type="PANTHER" id="PTHR12197:SF251">
    <property type="entry name" value="EG:BACR7C10.4 PROTEIN"/>
    <property type="match status" value="1"/>
</dbReference>
<dbReference type="GO" id="GO:0008170">
    <property type="term" value="F:N-methyltransferase activity"/>
    <property type="evidence" value="ECO:0007669"/>
    <property type="project" value="UniProtKB-ARBA"/>
</dbReference>
<dbReference type="EMBL" id="WJQU01000002">
    <property type="protein sequence ID" value="KAJ6642829.1"/>
    <property type="molecule type" value="Genomic_DNA"/>
</dbReference>
<dbReference type="GO" id="GO:0008757">
    <property type="term" value="F:S-adenosylmethionine-dependent methyltransferase activity"/>
    <property type="evidence" value="ECO:0007669"/>
    <property type="project" value="UniProtKB-ARBA"/>
</dbReference>
<accession>A0A9Q0N3C9</accession>
<dbReference type="Pfam" id="PF00856">
    <property type="entry name" value="SET"/>
    <property type="match status" value="1"/>
</dbReference>
<dbReference type="InterPro" id="IPR046341">
    <property type="entry name" value="SET_dom_sf"/>
</dbReference>
<keyword evidence="4" id="KW-1185">Reference proteome</keyword>
<keyword evidence="1" id="KW-0472">Membrane</keyword>
<proteinExistence type="predicted"/>
<dbReference type="PROSITE" id="PS50280">
    <property type="entry name" value="SET"/>
    <property type="match status" value="1"/>
</dbReference>
<dbReference type="InterPro" id="IPR050869">
    <property type="entry name" value="H3K4_H4K5_MeTrfase"/>
</dbReference>
<keyword evidence="1" id="KW-1133">Transmembrane helix</keyword>
<dbReference type="PANTHER" id="PTHR12197">
    <property type="entry name" value="HISTONE-LYSINE N-METHYLTRANSFERASE SMYD"/>
    <property type="match status" value="1"/>
</dbReference>